<sequence length="122" mass="13106">MPAVDLGIGPVIRTGLPVAQDGPGRVQDAHGLPLGTRQRLELRKETRLVQRELAQPFVQVKRAARGTGVAGGIAFEDGDRVTMTLQDAGEGKPGRAAPDHGDTMSHIDTLYFLITMHRNSAE</sequence>
<name>A0ABP6ML86_9ACTN</name>
<evidence type="ECO:0000313" key="2">
    <source>
        <dbReference type="Proteomes" id="UP001501637"/>
    </source>
</evidence>
<dbReference type="EMBL" id="BAAAUG010000077">
    <property type="protein sequence ID" value="GAA3116146.1"/>
    <property type="molecule type" value="Genomic_DNA"/>
</dbReference>
<organism evidence="1 2">
    <name type="scientific">Streptomyces rectiviolaceus</name>
    <dbReference type="NCBI Taxonomy" id="332591"/>
    <lineage>
        <taxon>Bacteria</taxon>
        <taxon>Bacillati</taxon>
        <taxon>Actinomycetota</taxon>
        <taxon>Actinomycetes</taxon>
        <taxon>Kitasatosporales</taxon>
        <taxon>Streptomycetaceae</taxon>
        <taxon>Streptomyces</taxon>
    </lineage>
</organism>
<gene>
    <name evidence="1" type="ORF">GCM10010449_42850</name>
</gene>
<protein>
    <submittedName>
        <fullName evidence="1">Uncharacterized protein</fullName>
    </submittedName>
</protein>
<proteinExistence type="predicted"/>
<comment type="caution">
    <text evidence="1">The sequence shown here is derived from an EMBL/GenBank/DDBJ whole genome shotgun (WGS) entry which is preliminary data.</text>
</comment>
<accession>A0ABP6ML86</accession>
<keyword evidence="2" id="KW-1185">Reference proteome</keyword>
<evidence type="ECO:0000313" key="1">
    <source>
        <dbReference type="EMBL" id="GAA3116146.1"/>
    </source>
</evidence>
<dbReference type="Proteomes" id="UP001501637">
    <property type="component" value="Unassembled WGS sequence"/>
</dbReference>
<reference evidence="2" key="1">
    <citation type="journal article" date="2019" name="Int. J. Syst. Evol. Microbiol.">
        <title>The Global Catalogue of Microorganisms (GCM) 10K type strain sequencing project: providing services to taxonomists for standard genome sequencing and annotation.</title>
        <authorList>
            <consortium name="The Broad Institute Genomics Platform"/>
            <consortium name="The Broad Institute Genome Sequencing Center for Infectious Disease"/>
            <person name="Wu L."/>
            <person name="Ma J."/>
        </authorList>
    </citation>
    <scope>NUCLEOTIDE SEQUENCE [LARGE SCALE GENOMIC DNA]</scope>
    <source>
        <strain evidence="2">JCM 9092</strain>
    </source>
</reference>